<evidence type="ECO:0000313" key="2">
    <source>
        <dbReference type="Proteomes" id="UP000321794"/>
    </source>
</evidence>
<sequence length="309" mass="35252">MDSAQFQRALAAFQQEQWSQASAAFTTLYQAHQTAELNRYLATSLYHDQQFLAAEQIAAENDRAYLIDQRWFTQRLTIALKNQQFIFARQWCHLPEAQAWAQAGLAQVVTAEDQARQTLGATQRVIAKQFYHLGDTDLAEQQRRIKRAQQLPLREFLRGVQYLLVDPFLHPLLRATLLEELSRLQLDQPVRLQWLDDQIYTVETAKLGPVAAGPAAQAALTYLTTQFAQTNPGLVANVRQTLNLQLMLLYPFADKVLTAPEAWIDYLAGRPVQTAISPEQAKQLKTWQKRLGKHLQDLFAAINNEKPEN</sequence>
<reference evidence="1 2" key="1">
    <citation type="submission" date="2019-07" db="EMBL/GenBank/DDBJ databases">
        <title>Whole genome shotgun sequence of Lactobacillus zymae NBRC 107157.</title>
        <authorList>
            <person name="Hosoyama A."/>
            <person name="Uohara A."/>
            <person name="Ohji S."/>
            <person name="Ichikawa N."/>
        </authorList>
    </citation>
    <scope>NUCLEOTIDE SEQUENCE [LARGE SCALE GENOMIC DNA]</scope>
    <source>
        <strain evidence="1 2">NBRC 107157</strain>
    </source>
</reference>
<comment type="caution">
    <text evidence="1">The sequence shown here is derived from an EMBL/GenBank/DDBJ whole genome shotgun (WGS) entry which is preliminary data.</text>
</comment>
<proteinExistence type="predicted"/>
<evidence type="ECO:0000313" key="1">
    <source>
        <dbReference type="EMBL" id="GEO71095.1"/>
    </source>
</evidence>
<dbReference type="RefSeq" id="WP_057730627.1">
    <property type="nucleotide sequence ID" value="NZ_BJZK01000001.1"/>
</dbReference>
<accession>A0ABQ0WT96</accession>
<organism evidence="1 2">
    <name type="scientific">Levilactobacillus zymae</name>
    <dbReference type="NCBI Taxonomy" id="267363"/>
    <lineage>
        <taxon>Bacteria</taxon>
        <taxon>Bacillati</taxon>
        <taxon>Bacillota</taxon>
        <taxon>Bacilli</taxon>
        <taxon>Lactobacillales</taxon>
        <taxon>Lactobacillaceae</taxon>
        <taxon>Levilactobacillus</taxon>
    </lineage>
</organism>
<dbReference type="EMBL" id="BJZK01000001">
    <property type="protein sequence ID" value="GEO71095.1"/>
    <property type="molecule type" value="Genomic_DNA"/>
</dbReference>
<gene>
    <name evidence="1" type="ORF">LZY01_02630</name>
</gene>
<keyword evidence="2" id="KW-1185">Reference proteome</keyword>
<evidence type="ECO:0008006" key="3">
    <source>
        <dbReference type="Google" id="ProtNLM"/>
    </source>
</evidence>
<dbReference type="Proteomes" id="UP000321794">
    <property type="component" value="Unassembled WGS sequence"/>
</dbReference>
<name>A0ABQ0WT96_9LACO</name>
<protein>
    <recommendedName>
        <fullName evidence="3">TPR repeat-containing protein</fullName>
    </recommendedName>
</protein>